<evidence type="ECO:0000256" key="1">
    <source>
        <dbReference type="ARBA" id="ARBA00006485"/>
    </source>
</evidence>
<keyword evidence="14" id="KW-1185">Reference proteome</keyword>
<accession>A2DQ28</accession>
<keyword evidence="5 10" id="KW-0547">Nucleotide-binding</keyword>
<sequence length="307" mass="34721">MSISLYEKQEKLGEGSYGVVYRATDTRDKSTVALKILKIDNLEDGVPSTLLREISILKTLNHINIIGLKDVCTSSLPIFLAFEYMDSDLRTLLNHIRRPLKESIIKSYAFQLIAGINFIHSHRIIHRDIKPDNLLLSKSGLLKICDFGMSRYFTVPMRPYTKGVVTLWYKAPELLVSTPYDLSIDMWSVGCIIYEMATGSPLFPGDGHIDQLMKIISILGTPTEDAYPGFYNKVKNELGFDMPNVERVGLAREFGDKCDYAMIDLIEKVLVYDPAKRLSAKDALNHPYFNDISIDMRHACVGITNDD</sequence>
<keyword evidence="3 11" id="KW-0723">Serine/threonine-protein kinase</keyword>
<keyword evidence="7 10" id="KW-0067">ATP-binding</keyword>
<dbReference type="GO" id="GO:0000307">
    <property type="term" value="C:cyclin-dependent protein kinase holoenzyme complex"/>
    <property type="evidence" value="ECO:0000318"/>
    <property type="project" value="GO_Central"/>
</dbReference>
<evidence type="ECO:0000256" key="2">
    <source>
        <dbReference type="ARBA" id="ARBA00012425"/>
    </source>
</evidence>
<dbReference type="Pfam" id="PF00069">
    <property type="entry name" value="Pkinase"/>
    <property type="match status" value="1"/>
</dbReference>
<evidence type="ECO:0000256" key="6">
    <source>
        <dbReference type="ARBA" id="ARBA00022777"/>
    </source>
</evidence>
<dbReference type="RefSeq" id="XP_001329590.1">
    <property type="nucleotide sequence ID" value="XM_001329555.1"/>
</dbReference>
<dbReference type="GO" id="GO:0010468">
    <property type="term" value="P:regulation of gene expression"/>
    <property type="evidence" value="ECO:0000318"/>
    <property type="project" value="GO_Central"/>
</dbReference>
<evidence type="ECO:0000256" key="9">
    <source>
        <dbReference type="ARBA" id="ARBA00048367"/>
    </source>
</evidence>
<evidence type="ECO:0000256" key="7">
    <source>
        <dbReference type="ARBA" id="ARBA00022840"/>
    </source>
</evidence>
<keyword evidence="4" id="KW-0808">Transferase</keyword>
<dbReference type="VEuPathDB" id="TrichDB:TVAGG3_0384930"/>
<dbReference type="GO" id="GO:0030332">
    <property type="term" value="F:cyclin binding"/>
    <property type="evidence" value="ECO:0000318"/>
    <property type="project" value="GO_Central"/>
</dbReference>
<evidence type="ECO:0000256" key="11">
    <source>
        <dbReference type="RuleBase" id="RU000304"/>
    </source>
</evidence>
<dbReference type="CDD" id="cd07829">
    <property type="entry name" value="STKc_CDK_like"/>
    <property type="match status" value="1"/>
</dbReference>
<dbReference type="eggNOG" id="KOG0594">
    <property type="taxonomic scope" value="Eukaryota"/>
</dbReference>
<reference evidence="13" key="2">
    <citation type="journal article" date="2007" name="Science">
        <title>Draft genome sequence of the sexually transmitted pathogen Trichomonas vaginalis.</title>
        <authorList>
            <person name="Carlton J.M."/>
            <person name="Hirt R.P."/>
            <person name="Silva J.C."/>
            <person name="Delcher A.L."/>
            <person name="Schatz M."/>
            <person name="Zhao Q."/>
            <person name="Wortman J.R."/>
            <person name="Bidwell S.L."/>
            <person name="Alsmark U.C.M."/>
            <person name="Besteiro S."/>
            <person name="Sicheritz-Ponten T."/>
            <person name="Noel C.J."/>
            <person name="Dacks J.B."/>
            <person name="Foster P.G."/>
            <person name="Simillion C."/>
            <person name="Van de Peer Y."/>
            <person name="Miranda-Saavedra D."/>
            <person name="Barton G.J."/>
            <person name="Westrop G.D."/>
            <person name="Mueller S."/>
            <person name="Dessi D."/>
            <person name="Fiori P.L."/>
            <person name="Ren Q."/>
            <person name="Paulsen I."/>
            <person name="Zhang H."/>
            <person name="Bastida-Corcuera F.D."/>
            <person name="Simoes-Barbosa A."/>
            <person name="Brown M.T."/>
            <person name="Hayes R.D."/>
            <person name="Mukherjee M."/>
            <person name="Okumura C.Y."/>
            <person name="Schneider R."/>
            <person name="Smith A.J."/>
            <person name="Vanacova S."/>
            <person name="Villalvazo M."/>
            <person name="Haas B.J."/>
            <person name="Pertea M."/>
            <person name="Feldblyum T.V."/>
            <person name="Utterback T.R."/>
            <person name="Shu C.L."/>
            <person name="Osoegawa K."/>
            <person name="de Jong P.J."/>
            <person name="Hrdy I."/>
            <person name="Horvathova L."/>
            <person name="Zubacova Z."/>
            <person name="Dolezal P."/>
            <person name="Malik S.B."/>
            <person name="Logsdon J.M. Jr."/>
            <person name="Henze K."/>
            <person name="Gupta A."/>
            <person name="Wang C.C."/>
            <person name="Dunne R.L."/>
            <person name="Upcroft J.A."/>
            <person name="Upcroft P."/>
            <person name="White O."/>
            <person name="Salzberg S.L."/>
            <person name="Tang P."/>
            <person name="Chiu C.-H."/>
            <person name="Lee Y.-S."/>
            <person name="Embley T.M."/>
            <person name="Coombs G.H."/>
            <person name="Mottram J.C."/>
            <person name="Tachezy J."/>
            <person name="Fraser-Liggett C.M."/>
            <person name="Johnson P.J."/>
        </authorList>
    </citation>
    <scope>NUCLEOTIDE SEQUENCE [LARGE SCALE GENOMIC DNA]</scope>
    <source>
        <strain evidence="13">G3</strain>
    </source>
</reference>
<dbReference type="VEuPathDB" id="TrichDB:TVAG_493970"/>
<comment type="similarity">
    <text evidence="1">Belongs to the protein kinase superfamily. CMGC Ser/Thr protein kinase family. CDC2/CDKX subfamily.</text>
</comment>
<feature type="binding site" evidence="10">
    <location>
        <position position="35"/>
    </location>
    <ligand>
        <name>ATP</name>
        <dbReference type="ChEBI" id="CHEBI:30616"/>
    </ligand>
</feature>
<proteinExistence type="inferred from homology"/>
<evidence type="ECO:0000256" key="8">
    <source>
        <dbReference type="ARBA" id="ARBA00047811"/>
    </source>
</evidence>
<dbReference type="STRING" id="5722.A2DQ28"/>
<keyword evidence="6 13" id="KW-0418">Kinase</keyword>
<dbReference type="OMA" id="CFDRTPD"/>
<dbReference type="InterPro" id="IPR017441">
    <property type="entry name" value="Protein_kinase_ATP_BS"/>
</dbReference>
<dbReference type="SMR" id="A2DQ28"/>
<dbReference type="InterPro" id="IPR008271">
    <property type="entry name" value="Ser/Thr_kinase_AS"/>
</dbReference>
<dbReference type="GO" id="GO:0005634">
    <property type="term" value="C:nucleus"/>
    <property type="evidence" value="ECO:0000318"/>
    <property type="project" value="GO_Central"/>
</dbReference>
<dbReference type="GO" id="GO:0005524">
    <property type="term" value="F:ATP binding"/>
    <property type="evidence" value="ECO:0007669"/>
    <property type="project" value="UniProtKB-UniRule"/>
</dbReference>
<dbReference type="PANTHER" id="PTHR24056:SF254">
    <property type="entry name" value="CYCLIN-DEPENDENT KINASE 2"/>
    <property type="match status" value="1"/>
</dbReference>
<comment type="catalytic activity">
    <reaction evidence="8">
        <text>L-threonyl-[protein] + ATP = O-phospho-L-threonyl-[protein] + ADP + H(+)</text>
        <dbReference type="Rhea" id="RHEA:46608"/>
        <dbReference type="Rhea" id="RHEA-COMP:11060"/>
        <dbReference type="Rhea" id="RHEA-COMP:11605"/>
        <dbReference type="ChEBI" id="CHEBI:15378"/>
        <dbReference type="ChEBI" id="CHEBI:30013"/>
        <dbReference type="ChEBI" id="CHEBI:30616"/>
        <dbReference type="ChEBI" id="CHEBI:61977"/>
        <dbReference type="ChEBI" id="CHEBI:456216"/>
        <dbReference type="EC" id="2.7.11.22"/>
    </reaction>
</comment>
<evidence type="ECO:0000256" key="3">
    <source>
        <dbReference type="ARBA" id="ARBA00022527"/>
    </source>
</evidence>
<gene>
    <name evidence="13" type="ORF">TVAG_493970</name>
</gene>
<dbReference type="PROSITE" id="PS00108">
    <property type="entry name" value="PROTEIN_KINASE_ST"/>
    <property type="match status" value="1"/>
</dbReference>
<dbReference type="KEGG" id="tva:4775475"/>
<dbReference type="Gene3D" id="3.30.200.20">
    <property type="entry name" value="Phosphorylase Kinase, domain 1"/>
    <property type="match status" value="1"/>
</dbReference>
<comment type="catalytic activity">
    <reaction evidence="9">
        <text>L-seryl-[protein] + ATP = O-phospho-L-seryl-[protein] + ADP + H(+)</text>
        <dbReference type="Rhea" id="RHEA:17989"/>
        <dbReference type="Rhea" id="RHEA-COMP:9863"/>
        <dbReference type="Rhea" id="RHEA-COMP:11604"/>
        <dbReference type="ChEBI" id="CHEBI:15378"/>
        <dbReference type="ChEBI" id="CHEBI:29999"/>
        <dbReference type="ChEBI" id="CHEBI:30616"/>
        <dbReference type="ChEBI" id="CHEBI:83421"/>
        <dbReference type="ChEBI" id="CHEBI:456216"/>
        <dbReference type="EC" id="2.7.11.22"/>
    </reaction>
</comment>
<dbReference type="InterPro" id="IPR000719">
    <property type="entry name" value="Prot_kinase_dom"/>
</dbReference>
<evidence type="ECO:0000256" key="4">
    <source>
        <dbReference type="ARBA" id="ARBA00022679"/>
    </source>
</evidence>
<dbReference type="GO" id="GO:0007165">
    <property type="term" value="P:signal transduction"/>
    <property type="evidence" value="ECO:0000318"/>
    <property type="project" value="GO_Central"/>
</dbReference>
<evidence type="ECO:0000313" key="14">
    <source>
        <dbReference type="Proteomes" id="UP000001542"/>
    </source>
</evidence>
<dbReference type="GO" id="GO:0000082">
    <property type="term" value="P:G1/S transition of mitotic cell cycle"/>
    <property type="evidence" value="ECO:0000318"/>
    <property type="project" value="GO_Central"/>
</dbReference>
<evidence type="ECO:0000256" key="5">
    <source>
        <dbReference type="ARBA" id="ARBA00022741"/>
    </source>
</evidence>
<dbReference type="EC" id="2.7.11.22" evidence="2"/>
<evidence type="ECO:0000259" key="12">
    <source>
        <dbReference type="PROSITE" id="PS50011"/>
    </source>
</evidence>
<dbReference type="SMART" id="SM00220">
    <property type="entry name" value="S_TKc"/>
    <property type="match status" value="1"/>
</dbReference>
<dbReference type="Gene3D" id="1.10.510.10">
    <property type="entry name" value="Transferase(Phosphotransferase) domain 1"/>
    <property type="match status" value="1"/>
</dbReference>
<dbReference type="EMBL" id="DS113230">
    <property type="protein sequence ID" value="EAY17455.1"/>
    <property type="molecule type" value="Genomic_DNA"/>
</dbReference>
<dbReference type="GO" id="GO:0010389">
    <property type="term" value="P:regulation of G2/M transition of mitotic cell cycle"/>
    <property type="evidence" value="ECO:0000318"/>
    <property type="project" value="GO_Central"/>
</dbReference>
<evidence type="ECO:0000313" key="13">
    <source>
        <dbReference type="EMBL" id="EAY17455.1"/>
    </source>
</evidence>
<feature type="domain" description="Protein kinase" evidence="12">
    <location>
        <begin position="6"/>
        <end position="289"/>
    </location>
</feature>
<dbReference type="InterPro" id="IPR050108">
    <property type="entry name" value="CDK"/>
</dbReference>
<dbReference type="FunFam" id="1.10.510.10:FF:000611">
    <property type="entry name" value="CMGC family protein kinase"/>
    <property type="match status" value="1"/>
</dbReference>
<dbReference type="GO" id="GO:0005737">
    <property type="term" value="C:cytoplasm"/>
    <property type="evidence" value="ECO:0000318"/>
    <property type="project" value="GO_Central"/>
</dbReference>
<dbReference type="InParanoid" id="A2DQ28"/>
<dbReference type="Proteomes" id="UP000001542">
    <property type="component" value="Unassembled WGS sequence"/>
</dbReference>
<dbReference type="PROSITE" id="PS50011">
    <property type="entry name" value="PROTEIN_KINASE_DOM"/>
    <property type="match status" value="1"/>
</dbReference>
<dbReference type="PANTHER" id="PTHR24056">
    <property type="entry name" value="CELL DIVISION PROTEIN KINASE"/>
    <property type="match status" value="1"/>
</dbReference>
<dbReference type="OrthoDB" id="1732493at2759"/>
<dbReference type="PROSITE" id="PS00107">
    <property type="entry name" value="PROTEIN_KINASE_ATP"/>
    <property type="match status" value="1"/>
</dbReference>
<dbReference type="GO" id="GO:0004693">
    <property type="term" value="F:cyclin-dependent protein serine/threonine kinase activity"/>
    <property type="evidence" value="ECO:0000318"/>
    <property type="project" value="GO_Central"/>
</dbReference>
<evidence type="ECO:0000256" key="10">
    <source>
        <dbReference type="PROSITE-ProRule" id="PRU10141"/>
    </source>
</evidence>
<organism evidence="13 14">
    <name type="scientific">Trichomonas vaginalis (strain ATCC PRA-98 / G3)</name>
    <dbReference type="NCBI Taxonomy" id="412133"/>
    <lineage>
        <taxon>Eukaryota</taxon>
        <taxon>Metamonada</taxon>
        <taxon>Parabasalia</taxon>
        <taxon>Trichomonadida</taxon>
        <taxon>Trichomonadidae</taxon>
        <taxon>Trichomonas</taxon>
    </lineage>
</organism>
<reference evidence="13" key="1">
    <citation type="submission" date="2006-10" db="EMBL/GenBank/DDBJ databases">
        <authorList>
            <person name="Amadeo P."/>
            <person name="Zhao Q."/>
            <person name="Wortman J."/>
            <person name="Fraser-Liggett C."/>
            <person name="Carlton J."/>
        </authorList>
    </citation>
    <scope>NUCLEOTIDE SEQUENCE</scope>
    <source>
        <strain evidence="13">G3</strain>
    </source>
</reference>
<protein>
    <recommendedName>
        <fullName evidence="2">cyclin-dependent kinase</fullName>
        <ecNumber evidence="2">2.7.11.22</ecNumber>
    </recommendedName>
</protein>
<dbReference type="InterPro" id="IPR011009">
    <property type="entry name" value="Kinase-like_dom_sf"/>
</dbReference>
<name>A2DQ28_TRIV3</name>
<dbReference type="FunFam" id="3.30.200.20:FF:000124">
    <property type="entry name" value="Cyclin-dependent kinase 4"/>
    <property type="match status" value="1"/>
</dbReference>
<dbReference type="SUPFAM" id="SSF56112">
    <property type="entry name" value="Protein kinase-like (PK-like)"/>
    <property type="match status" value="1"/>
</dbReference>
<dbReference type="AlphaFoldDB" id="A2DQ28"/>